<dbReference type="OrthoDB" id="1607253at2759"/>
<dbReference type="GO" id="GO:0030246">
    <property type="term" value="F:carbohydrate binding"/>
    <property type="evidence" value="ECO:0007669"/>
    <property type="project" value="UniProtKB-KW"/>
</dbReference>
<dbReference type="Pfam" id="PF00069">
    <property type="entry name" value="Pkinase"/>
    <property type="match status" value="1"/>
</dbReference>
<evidence type="ECO:0000256" key="13">
    <source>
        <dbReference type="ARBA" id="ARBA00023157"/>
    </source>
</evidence>
<dbReference type="Proteomes" id="UP000215914">
    <property type="component" value="Chromosome 15"/>
</dbReference>
<evidence type="ECO:0000313" key="21">
    <source>
        <dbReference type="Proteomes" id="UP000215914"/>
    </source>
</evidence>
<evidence type="ECO:0000256" key="8">
    <source>
        <dbReference type="ARBA" id="ARBA00022741"/>
    </source>
</evidence>
<keyword evidence="8 16" id="KW-0547">Nucleotide-binding</keyword>
<name>A0A251S773_HELAN</name>
<dbReference type="PANTHER" id="PTHR47986">
    <property type="entry name" value="OSJNBA0070M12.3 PROTEIN"/>
    <property type="match status" value="1"/>
</dbReference>
<evidence type="ECO:0000256" key="4">
    <source>
        <dbReference type="ARBA" id="ARBA00022679"/>
    </source>
</evidence>
<keyword evidence="13" id="KW-1015">Disulfide bond</keyword>
<evidence type="ECO:0000256" key="2">
    <source>
        <dbReference type="ARBA" id="ARBA00022475"/>
    </source>
</evidence>
<evidence type="ECO:0000256" key="10">
    <source>
        <dbReference type="ARBA" id="ARBA00022840"/>
    </source>
</evidence>
<evidence type="ECO:0000256" key="17">
    <source>
        <dbReference type="RuleBase" id="RU000304"/>
    </source>
</evidence>
<keyword evidence="20" id="KW-0430">Lectin</keyword>
<keyword evidence="6" id="KW-0732">Signal</keyword>
<keyword evidence="9 20" id="KW-0418">Kinase</keyword>
<dbReference type="InterPro" id="IPR008271">
    <property type="entry name" value="Ser/Thr_kinase_AS"/>
</dbReference>
<feature type="domain" description="Protein kinase" evidence="18">
    <location>
        <begin position="65"/>
        <end position="338"/>
    </location>
</feature>
<keyword evidence="7" id="KW-0677">Repeat</keyword>
<keyword evidence="10 16" id="KW-0067">ATP-binding</keyword>
<dbReference type="InParanoid" id="A0A251S773"/>
<evidence type="ECO:0000259" key="18">
    <source>
        <dbReference type="PROSITE" id="PS50011"/>
    </source>
</evidence>
<dbReference type="GO" id="GO:0051707">
    <property type="term" value="P:response to other organism"/>
    <property type="evidence" value="ECO:0007669"/>
    <property type="project" value="UniProtKB-ARBA"/>
</dbReference>
<dbReference type="InterPro" id="IPR052422">
    <property type="entry name" value="Auxin_Ser/Thr_Kinase"/>
</dbReference>
<dbReference type="GO" id="GO:0005886">
    <property type="term" value="C:plasma membrane"/>
    <property type="evidence" value="ECO:0007669"/>
    <property type="project" value="UniProtKB-SubCell"/>
</dbReference>
<dbReference type="PROSITE" id="PS00108">
    <property type="entry name" value="PROTEIN_KINASE_ST"/>
    <property type="match status" value="1"/>
</dbReference>
<evidence type="ECO:0000256" key="1">
    <source>
        <dbReference type="ARBA" id="ARBA00004162"/>
    </source>
</evidence>
<evidence type="ECO:0000256" key="9">
    <source>
        <dbReference type="ARBA" id="ARBA00022777"/>
    </source>
</evidence>
<sequence>MCLVGVCVYQLKRKCSTVFHPCAFVSCDEYKIIIDDDYGGLRETLTHEGNMVISIQDLKKATNNFSQLNILGRGGSATVYQGELKDGTKIAVKRTESVHEFKSEVSVLTKVRHTRLVALRGYCLDGDQRLLLAIEYMPQGTLTHFLFDWKKHGLKPLEWRQRLMIALDVARGVEYLHCFGHQSFIHRDLKPCNILLGNDMRAKVADFGLARPLPLGKDSFVTKVAGTFGYFAPEYAEMGEVSTKIDVYSFGVILMELITGRRARGTTLEEESVPLVKWFLQTYKDEVTFRKAVDPALDLDEETLACVSTVAELAAHCCASKPHKRPNMSQVVNVLSYLVDPWNMSEPEYEGVDIDMNLDTGSFTSLDGR</sequence>
<dbReference type="FunFam" id="1.10.510.10:FF:000468">
    <property type="entry name" value="PTI1-like tyrosine-protein kinase 3"/>
    <property type="match status" value="1"/>
</dbReference>
<keyword evidence="2" id="KW-1003">Cell membrane</keyword>
<dbReference type="GO" id="GO:0004675">
    <property type="term" value="F:transmembrane receptor protein serine/threonine kinase activity"/>
    <property type="evidence" value="ECO:0000318"/>
    <property type="project" value="GO_Central"/>
</dbReference>
<feature type="binding site" evidence="16">
    <location>
        <position position="93"/>
    </location>
    <ligand>
        <name>ATP</name>
        <dbReference type="ChEBI" id="CHEBI:30616"/>
    </ligand>
</feature>
<keyword evidence="21" id="KW-1185">Reference proteome</keyword>
<dbReference type="Gramene" id="mRNA:HanXRQr2_Chr15g0702681">
    <property type="protein sequence ID" value="mRNA:HanXRQr2_Chr15g0702681"/>
    <property type="gene ID" value="HanXRQr2_Chr15g0702681"/>
</dbReference>
<keyword evidence="3" id="KW-0433">Leucine-rich repeat</keyword>
<evidence type="ECO:0000256" key="15">
    <source>
        <dbReference type="ARBA" id="ARBA00023180"/>
    </source>
</evidence>
<keyword evidence="17" id="KW-0723">Serine/threonine-protein kinase</keyword>
<accession>A0A251S773</accession>
<evidence type="ECO:0000256" key="7">
    <source>
        <dbReference type="ARBA" id="ARBA00022737"/>
    </source>
</evidence>
<dbReference type="SMART" id="SM00220">
    <property type="entry name" value="S_TKc"/>
    <property type="match status" value="1"/>
</dbReference>
<dbReference type="SUPFAM" id="SSF56112">
    <property type="entry name" value="Protein kinase-like (PK-like)"/>
    <property type="match status" value="1"/>
</dbReference>
<evidence type="ECO:0000256" key="16">
    <source>
        <dbReference type="PROSITE-ProRule" id="PRU10141"/>
    </source>
</evidence>
<comment type="similarity">
    <text evidence="17">Belongs to the protein kinase superfamily.</text>
</comment>
<dbReference type="PROSITE" id="PS50011">
    <property type="entry name" value="PROTEIN_KINASE_DOM"/>
    <property type="match status" value="1"/>
</dbReference>
<evidence type="ECO:0000256" key="12">
    <source>
        <dbReference type="ARBA" id="ARBA00023136"/>
    </source>
</evidence>
<organism evidence="20 21">
    <name type="scientific">Helianthus annuus</name>
    <name type="common">Common sunflower</name>
    <dbReference type="NCBI Taxonomy" id="4232"/>
    <lineage>
        <taxon>Eukaryota</taxon>
        <taxon>Viridiplantae</taxon>
        <taxon>Streptophyta</taxon>
        <taxon>Embryophyta</taxon>
        <taxon>Tracheophyta</taxon>
        <taxon>Spermatophyta</taxon>
        <taxon>Magnoliopsida</taxon>
        <taxon>eudicotyledons</taxon>
        <taxon>Gunneridae</taxon>
        <taxon>Pentapetalae</taxon>
        <taxon>asterids</taxon>
        <taxon>campanulids</taxon>
        <taxon>Asterales</taxon>
        <taxon>Asteraceae</taxon>
        <taxon>Asteroideae</taxon>
        <taxon>Heliantheae alliance</taxon>
        <taxon>Heliantheae</taxon>
        <taxon>Helianthus</taxon>
    </lineage>
</organism>
<protein>
    <submittedName>
        <fullName evidence="20">Putative concanavalin A-like lectin/glucanase domain, Serine/threonine-protein kinase, Ulk1/Ulk2</fullName>
    </submittedName>
</protein>
<proteinExistence type="inferred from homology"/>
<keyword evidence="12" id="KW-0472">Membrane</keyword>
<dbReference type="Gene3D" id="3.30.200.20">
    <property type="entry name" value="Phosphorylase Kinase, domain 1"/>
    <property type="match status" value="1"/>
</dbReference>
<dbReference type="InterPro" id="IPR017441">
    <property type="entry name" value="Protein_kinase_ATP_BS"/>
</dbReference>
<dbReference type="InterPro" id="IPR000719">
    <property type="entry name" value="Prot_kinase_dom"/>
</dbReference>
<evidence type="ECO:0000256" key="14">
    <source>
        <dbReference type="ARBA" id="ARBA00023170"/>
    </source>
</evidence>
<dbReference type="AlphaFoldDB" id="A0A251S773"/>
<gene>
    <name evidence="20" type="ORF">HannXRQ_Chr15g0472001</name>
    <name evidence="19" type="ORF">HanXRQr2_Chr15g0702681</name>
</gene>
<dbReference type="EMBL" id="CM007904">
    <property type="protein sequence ID" value="OTF94431.1"/>
    <property type="molecule type" value="Genomic_DNA"/>
</dbReference>
<dbReference type="GO" id="GO:0005524">
    <property type="term" value="F:ATP binding"/>
    <property type="evidence" value="ECO:0007669"/>
    <property type="project" value="UniProtKB-UniRule"/>
</dbReference>
<dbReference type="InterPro" id="IPR011009">
    <property type="entry name" value="Kinase-like_dom_sf"/>
</dbReference>
<reference evidence="20" key="2">
    <citation type="submission" date="2017-02" db="EMBL/GenBank/DDBJ databases">
        <title>Sunflower complete genome.</title>
        <authorList>
            <person name="Langlade N."/>
            <person name="Munos S."/>
        </authorList>
    </citation>
    <scope>NUCLEOTIDE SEQUENCE [LARGE SCALE GENOMIC DNA]</scope>
    <source>
        <tissue evidence="20">Leaves</tissue>
    </source>
</reference>
<evidence type="ECO:0000256" key="6">
    <source>
        <dbReference type="ARBA" id="ARBA00022729"/>
    </source>
</evidence>
<evidence type="ECO:0000256" key="11">
    <source>
        <dbReference type="ARBA" id="ARBA00022989"/>
    </source>
</evidence>
<keyword evidence="14" id="KW-0675">Receptor</keyword>
<dbReference type="EMBL" id="MNCJ02000330">
    <property type="protein sequence ID" value="KAF5765342.1"/>
    <property type="molecule type" value="Genomic_DNA"/>
</dbReference>
<dbReference type="STRING" id="4232.A0A251S773"/>
<evidence type="ECO:0000313" key="20">
    <source>
        <dbReference type="EMBL" id="OTF94431.1"/>
    </source>
</evidence>
<dbReference type="CDD" id="cd14066">
    <property type="entry name" value="STKc_IRAK"/>
    <property type="match status" value="1"/>
</dbReference>
<dbReference type="PROSITE" id="PS00107">
    <property type="entry name" value="PROTEIN_KINASE_ATP"/>
    <property type="match status" value="1"/>
</dbReference>
<evidence type="ECO:0000256" key="3">
    <source>
        <dbReference type="ARBA" id="ARBA00022614"/>
    </source>
</evidence>
<keyword evidence="4 19" id="KW-0808">Transferase</keyword>
<keyword evidence="5" id="KW-0812">Transmembrane</keyword>
<comment type="subcellular location">
    <subcellularLocation>
        <location evidence="1">Cell membrane</location>
        <topology evidence="1">Single-pass membrane protein</topology>
    </subcellularLocation>
</comment>
<dbReference type="OMA" id="AHCCASK"/>
<dbReference type="GO" id="GO:0007165">
    <property type="term" value="P:signal transduction"/>
    <property type="evidence" value="ECO:0000318"/>
    <property type="project" value="GO_Central"/>
</dbReference>
<keyword evidence="15" id="KW-0325">Glycoprotein</keyword>
<dbReference type="Gene3D" id="1.10.510.10">
    <property type="entry name" value="Transferase(Phosphotransferase) domain 1"/>
    <property type="match status" value="1"/>
</dbReference>
<reference evidence="19" key="3">
    <citation type="submission" date="2020-06" db="EMBL/GenBank/DDBJ databases">
        <title>Helianthus annuus Genome sequencing and assembly Release 2.</title>
        <authorList>
            <person name="Gouzy J."/>
            <person name="Langlade N."/>
            <person name="Munos S."/>
        </authorList>
    </citation>
    <scope>NUCLEOTIDE SEQUENCE</scope>
    <source>
        <tissue evidence="19">Leaves</tissue>
    </source>
</reference>
<keyword evidence="11" id="KW-1133">Transmembrane helix</keyword>
<evidence type="ECO:0000256" key="5">
    <source>
        <dbReference type="ARBA" id="ARBA00022692"/>
    </source>
</evidence>
<dbReference type="PANTHER" id="PTHR47986:SF34">
    <property type="entry name" value="RECEPTOR-LIKE KINASE TMK2"/>
    <property type="match status" value="1"/>
</dbReference>
<evidence type="ECO:0000313" key="19">
    <source>
        <dbReference type="EMBL" id="KAF5765342.1"/>
    </source>
</evidence>
<reference evidence="19 21" key="1">
    <citation type="journal article" date="2017" name="Nature">
        <title>The sunflower genome provides insights into oil metabolism, flowering and Asterid evolution.</title>
        <authorList>
            <person name="Badouin H."/>
            <person name="Gouzy J."/>
            <person name="Grassa C.J."/>
            <person name="Murat F."/>
            <person name="Staton S.E."/>
            <person name="Cottret L."/>
            <person name="Lelandais-Briere C."/>
            <person name="Owens G.L."/>
            <person name="Carrere S."/>
            <person name="Mayjonade B."/>
            <person name="Legrand L."/>
            <person name="Gill N."/>
            <person name="Kane N.C."/>
            <person name="Bowers J.E."/>
            <person name="Hubner S."/>
            <person name="Bellec A."/>
            <person name="Berard A."/>
            <person name="Berges H."/>
            <person name="Blanchet N."/>
            <person name="Boniface M.C."/>
            <person name="Brunel D."/>
            <person name="Catrice O."/>
            <person name="Chaidir N."/>
            <person name="Claudel C."/>
            <person name="Donnadieu C."/>
            <person name="Faraut T."/>
            <person name="Fievet G."/>
            <person name="Helmstetter N."/>
            <person name="King M."/>
            <person name="Knapp S.J."/>
            <person name="Lai Z."/>
            <person name="Le Paslier M.C."/>
            <person name="Lippi Y."/>
            <person name="Lorenzon L."/>
            <person name="Mandel J.R."/>
            <person name="Marage G."/>
            <person name="Marchand G."/>
            <person name="Marquand E."/>
            <person name="Bret-Mestries E."/>
            <person name="Morien E."/>
            <person name="Nambeesan S."/>
            <person name="Nguyen T."/>
            <person name="Pegot-Espagnet P."/>
            <person name="Pouilly N."/>
            <person name="Raftis F."/>
            <person name="Sallet E."/>
            <person name="Schiex T."/>
            <person name="Thomas J."/>
            <person name="Vandecasteele C."/>
            <person name="Vares D."/>
            <person name="Vear F."/>
            <person name="Vautrin S."/>
            <person name="Crespi M."/>
            <person name="Mangin B."/>
            <person name="Burke J.M."/>
            <person name="Salse J."/>
            <person name="Munos S."/>
            <person name="Vincourt P."/>
            <person name="Rieseberg L.H."/>
            <person name="Langlade N.B."/>
        </authorList>
    </citation>
    <scope>NUCLEOTIDE SEQUENCE [LARGE SCALE GENOMIC DNA]</scope>
    <source>
        <strain evidence="21">cv. SF193</strain>
        <tissue evidence="19">Leaves</tissue>
    </source>
</reference>